<keyword evidence="1" id="KW-1133">Transmembrane helix</keyword>
<feature type="transmembrane region" description="Helical" evidence="1">
    <location>
        <begin position="189"/>
        <end position="215"/>
    </location>
</feature>
<dbReference type="Proteomes" id="UP000288805">
    <property type="component" value="Unassembled WGS sequence"/>
</dbReference>
<dbReference type="InterPro" id="IPR026961">
    <property type="entry name" value="PGG_dom"/>
</dbReference>
<evidence type="ECO:0000256" key="1">
    <source>
        <dbReference type="SAM" id="Phobius"/>
    </source>
</evidence>
<evidence type="ECO:0000259" key="2">
    <source>
        <dbReference type="Pfam" id="PF13962"/>
    </source>
</evidence>
<reference evidence="3 4" key="1">
    <citation type="journal article" date="2018" name="PLoS Genet.">
        <title>Population sequencing reveals clonal diversity and ancestral inbreeding in the grapevine cultivar Chardonnay.</title>
        <authorList>
            <person name="Roach M.J."/>
            <person name="Johnson D.L."/>
            <person name="Bohlmann J."/>
            <person name="van Vuuren H.J."/>
            <person name="Jones S.J."/>
            <person name="Pretorius I.S."/>
            <person name="Schmidt S.A."/>
            <person name="Borneman A.R."/>
        </authorList>
    </citation>
    <scope>NUCLEOTIDE SEQUENCE [LARGE SCALE GENOMIC DNA]</scope>
    <source>
        <strain evidence="4">cv. Chardonnay</strain>
        <tissue evidence="3">Leaf</tissue>
    </source>
</reference>
<feature type="domain" description="PGG" evidence="2">
    <location>
        <begin position="101"/>
        <end position="214"/>
    </location>
</feature>
<dbReference type="PANTHER" id="PTHR24177">
    <property type="entry name" value="CASKIN"/>
    <property type="match status" value="1"/>
</dbReference>
<accession>A0A438G8G6</accession>
<evidence type="ECO:0000313" key="4">
    <source>
        <dbReference type="Proteomes" id="UP000288805"/>
    </source>
</evidence>
<dbReference type="Pfam" id="PF13962">
    <property type="entry name" value="PGG"/>
    <property type="match status" value="1"/>
</dbReference>
<protein>
    <recommendedName>
        <fullName evidence="2">PGG domain-containing protein</fullName>
    </recommendedName>
</protein>
<feature type="transmembrane region" description="Helical" evidence="1">
    <location>
        <begin position="157"/>
        <end position="177"/>
    </location>
</feature>
<dbReference type="EMBL" id="QGNW01000532">
    <property type="protein sequence ID" value="RVW68496.1"/>
    <property type="molecule type" value="Genomic_DNA"/>
</dbReference>
<dbReference type="PANTHER" id="PTHR24177:SF103">
    <property type="entry name" value="PGG DOMAIN-CONTAINING PROTEIN"/>
    <property type="match status" value="1"/>
</dbReference>
<keyword evidence="1" id="KW-0472">Membrane</keyword>
<name>A0A438G8G6_VITVI</name>
<sequence length="267" mass="30622">MVALEIFSKAFIYCLIDGEAIILVCLSNRIERERHNYKRGCCNCSGWHIPTSTLQLQWEVKWYEHVKNTLPPDFYIGTDNYGKSALQIFTETNGQLLDKSKEWLNNTCNSCSFLAALISTVAFASSATVPGGVHQDTGEPIFQHHLAFRFFAMSSPVAPFSSFICLLIFFAILSSWYDYKDFSNNLPWNLILGLTSLFVSMAAMLLCFYSGYFLMLDDHLKYAAILVYVLTFFMVTYFVLQQFPSYFVLLKGTFKKVSERIYQHDSL</sequence>
<proteinExistence type="predicted"/>
<dbReference type="AlphaFoldDB" id="A0A438G8G6"/>
<organism evidence="3 4">
    <name type="scientific">Vitis vinifera</name>
    <name type="common">Grape</name>
    <dbReference type="NCBI Taxonomy" id="29760"/>
    <lineage>
        <taxon>Eukaryota</taxon>
        <taxon>Viridiplantae</taxon>
        <taxon>Streptophyta</taxon>
        <taxon>Embryophyta</taxon>
        <taxon>Tracheophyta</taxon>
        <taxon>Spermatophyta</taxon>
        <taxon>Magnoliopsida</taxon>
        <taxon>eudicotyledons</taxon>
        <taxon>Gunneridae</taxon>
        <taxon>Pentapetalae</taxon>
        <taxon>rosids</taxon>
        <taxon>Vitales</taxon>
        <taxon>Vitaceae</taxon>
        <taxon>Viteae</taxon>
        <taxon>Vitis</taxon>
    </lineage>
</organism>
<gene>
    <name evidence="3" type="ORF">CK203_063430</name>
</gene>
<keyword evidence="1" id="KW-0812">Transmembrane</keyword>
<evidence type="ECO:0000313" key="3">
    <source>
        <dbReference type="EMBL" id="RVW68496.1"/>
    </source>
</evidence>
<comment type="caution">
    <text evidence="3">The sequence shown here is derived from an EMBL/GenBank/DDBJ whole genome shotgun (WGS) entry which is preliminary data.</text>
</comment>
<feature type="transmembrane region" description="Helical" evidence="1">
    <location>
        <begin position="222"/>
        <end position="240"/>
    </location>
</feature>